<dbReference type="InterPro" id="IPR049381">
    <property type="entry name" value="UbiD-like_C"/>
</dbReference>
<comment type="similarity">
    <text evidence="1">Belongs to the UbiD family.</text>
</comment>
<dbReference type="Pfam" id="PF20695">
    <property type="entry name" value="UbiD_N"/>
    <property type="match status" value="1"/>
</dbReference>
<feature type="domain" description="3-octaprenyl-4-hydroxybenzoate carboxy-lyase-like Rift-related" evidence="2">
    <location>
        <begin position="99"/>
        <end position="294"/>
    </location>
</feature>
<dbReference type="InterPro" id="IPR002830">
    <property type="entry name" value="UbiD"/>
</dbReference>
<dbReference type="InterPro" id="IPR049383">
    <property type="entry name" value="UbiD-like_N"/>
</dbReference>
<evidence type="ECO:0000259" key="4">
    <source>
        <dbReference type="Pfam" id="PF20696"/>
    </source>
</evidence>
<feature type="domain" description="3-octaprenyl-4-hydroxybenzoate carboxy-lyase-like C-terminal" evidence="4">
    <location>
        <begin position="301"/>
        <end position="415"/>
    </location>
</feature>
<feature type="domain" description="3-octaprenyl-4-hydroxybenzoate carboxy-lyase-like N-terminal" evidence="3">
    <location>
        <begin position="5"/>
        <end position="74"/>
    </location>
</feature>
<dbReference type="OrthoDB" id="9809841at2"/>
<name>A0A2V3U0B3_9HYPH</name>
<dbReference type="PANTHER" id="PTHR30108:SF21">
    <property type="entry name" value="4-HYDROXYBENZOATE DECARBOXYLASE"/>
    <property type="match status" value="1"/>
</dbReference>
<dbReference type="SUPFAM" id="SSF50475">
    <property type="entry name" value="FMN-binding split barrel"/>
    <property type="match status" value="1"/>
</dbReference>
<gene>
    <name evidence="5" type="ORF">C7450_110207</name>
</gene>
<dbReference type="Proteomes" id="UP000248021">
    <property type="component" value="Unassembled WGS sequence"/>
</dbReference>
<dbReference type="EMBL" id="QJJK01000010">
    <property type="protein sequence ID" value="PXW55268.1"/>
    <property type="molecule type" value="Genomic_DNA"/>
</dbReference>
<reference evidence="5 6" key="1">
    <citation type="submission" date="2018-05" db="EMBL/GenBank/DDBJ databases">
        <title>Genomic Encyclopedia of Type Strains, Phase IV (KMG-IV): sequencing the most valuable type-strain genomes for metagenomic binning, comparative biology and taxonomic classification.</title>
        <authorList>
            <person name="Goeker M."/>
        </authorList>
    </citation>
    <scope>NUCLEOTIDE SEQUENCE [LARGE SCALE GENOMIC DNA]</scope>
    <source>
        <strain evidence="5 6">DSM 6462</strain>
    </source>
</reference>
<dbReference type="AlphaFoldDB" id="A0A2V3U0B3"/>
<dbReference type="GO" id="GO:0016831">
    <property type="term" value="F:carboxy-lyase activity"/>
    <property type="evidence" value="ECO:0007669"/>
    <property type="project" value="InterPro"/>
</dbReference>
<dbReference type="NCBIfam" id="TIGR00148">
    <property type="entry name" value="UbiD family decarboxylase"/>
    <property type="match status" value="1"/>
</dbReference>
<dbReference type="InterPro" id="IPR048304">
    <property type="entry name" value="UbiD_Rift_dom"/>
</dbReference>
<evidence type="ECO:0000259" key="2">
    <source>
        <dbReference type="Pfam" id="PF01977"/>
    </source>
</evidence>
<dbReference type="PANTHER" id="PTHR30108">
    <property type="entry name" value="3-OCTAPRENYL-4-HYDROXYBENZOATE CARBOXY-LYASE-RELATED"/>
    <property type="match status" value="1"/>
</dbReference>
<organism evidence="5 6">
    <name type="scientific">Chelatococcus asaccharovorans</name>
    <dbReference type="NCBI Taxonomy" id="28210"/>
    <lineage>
        <taxon>Bacteria</taxon>
        <taxon>Pseudomonadati</taxon>
        <taxon>Pseudomonadota</taxon>
        <taxon>Alphaproteobacteria</taxon>
        <taxon>Hyphomicrobiales</taxon>
        <taxon>Chelatococcaceae</taxon>
        <taxon>Chelatococcus</taxon>
    </lineage>
</organism>
<evidence type="ECO:0000313" key="6">
    <source>
        <dbReference type="Proteomes" id="UP000248021"/>
    </source>
</evidence>
<dbReference type="GO" id="GO:0005737">
    <property type="term" value="C:cytoplasm"/>
    <property type="evidence" value="ECO:0007669"/>
    <property type="project" value="TreeGrafter"/>
</dbReference>
<dbReference type="SUPFAM" id="SSF143968">
    <property type="entry name" value="UbiD C-terminal domain-like"/>
    <property type="match status" value="1"/>
</dbReference>
<accession>A0A2V3U0B3</accession>
<proteinExistence type="inferred from homology"/>
<dbReference type="Pfam" id="PF20696">
    <property type="entry name" value="UbiD_C"/>
    <property type="match status" value="1"/>
</dbReference>
<dbReference type="RefSeq" id="WP_110376856.1">
    <property type="nucleotide sequence ID" value="NZ_JAHBRY010000003.1"/>
</dbReference>
<keyword evidence="6" id="KW-1185">Reference proteome</keyword>
<comment type="caution">
    <text evidence="5">The sequence shown here is derived from an EMBL/GenBank/DDBJ whole genome shotgun (WGS) entry which is preliminary data.</text>
</comment>
<protein>
    <submittedName>
        <fullName evidence="5">4-hydroxybenzoate decarboxylase</fullName>
    </submittedName>
</protein>
<sequence length="443" mass="48895">MRRFIDDLSRRGELGVVRRSVDPRHQLAAITKAVQKASEQAVLFETVEGTNFPVASNLYGSHERLCRLIGAGDGTTFCQRWIELTDACIAAREADVLEQAPAAVQAEFVAGTLSDLPAITYHARDAGPYFTSAIFLAREPDSGVPNLSFHRAMYVSDKELRVRLGGTHDLARYQAKAEQRGEPLEAALLLSCPPEIFLAACASLPYEASELTMAAKISGARLPMRRGVSIDLDVPASVDIVVEGRFLPNVKRPEGPFGEFMGNYVGVGDNHVFEVSHVSYRPGAVFHGLVCGSPEDLRPLEAVTAARIYRHVASQMPGVIDVCCRPNVMISIIKIRKTYEGQGKHAILAALGSHLDYNKVVIVVDEDVDIYDLDDVMWAYMTRGRADTRAMILNDIPGFYRDPHKDHWGRLCIDATMPFGREAEFARKTIPGEDAIDLREWLA</sequence>
<dbReference type="Gene3D" id="3.40.1670.10">
    <property type="entry name" value="UbiD C-terminal domain-like"/>
    <property type="match status" value="1"/>
</dbReference>
<dbReference type="Pfam" id="PF01977">
    <property type="entry name" value="UbiD"/>
    <property type="match status" value="1"/>
</dbReference>
<evidence type="ECO:0000256" key="1">
    <source>
        <dbReference type="ARBA" id="ARBA00010021"/>
    </source>
</evidence>
<evidence type="ECO:0000313" key="5">
    <source>
        <dbReference type="EMBL" id="PXW55268.1"/>
    </source>
</evidence>
<evidence type="ECO:0000259" key="3">
    <source>
        <dbReference type="Pfam" id="PF20695"/>
    </source>
</evidence>